<dbReference type="EMBL" id="PDKJ01000002">
    <property type="protein sequence ID" value="RXJ69670.1"/>
    <property type="molecule type" value="Genomic_DNA"/>
</dbReference>
<feature type="compositionally biased region" description="Low complexity" evidence="1">
    <location>
        <begin position="65"/>
        <end position="74"/>
    </location>
</feature>
<sequence length="80" mass="9633">MESIIYELRANDIKEEDIEFIMKRVKNRISEENIDAELVKLGYPKIFTVDYDQYNEYDDYDDYDGSNNSSYNGYNDDDEY</sequence>
<dbReference type="Proteomes" id="UP000290172">
    <property type="component" value="Unassembled WGS sequence"/>
</dbReference>
<evidence type="ECO:0000313" key="3">
    <source>
        <dbReference type="Proteomes" id="UP000290172"/>
    </source>
</evidence>
<proteinExistence type="predicted"/>
<dbReference type="RefSeq" id="WP_128978888.1">
    <property type="nucleotide sequence ID" value="NZ_PDKJ01000002.1"/>
</dbReference>
<comment type="caution">
    <text evidence="2">The sequence shown here is derived from an EMBL/GenBank/DDBJ whole genome shotgun (WGS) entry which is preliminary data.</text>
</comment>
<feature type="region of interest" description="Disordered" evidence="1">
    <location>
        <begin position="58"/>
        <end position="80"/>
    </location>
</feature>
<accession>A0A4Q0YGD9</accession>
<protein>
    <submittedName>
        <fullName evidence="2">Uncharacterized protein</fullName>
    </submittedName>
</protein>
<gene>
    <name evidence="2" type="ORF">CRV08_02910</name>
</gene>
<name>A0A4Q0YGD9_9BACT</name>
<evidence type="ECO:0000256" key="1">
    <source>
        <dbReference type="SAM" id="MobiDB-lite"/>
    </source>
</evidence>
<reference evidence="2 3" key="1">
    <citation type="submission" date="2017-10" db="EMBL/GenBank/DDBJ databases">
        <title>Genomics of the genus Arcobacter.</title>
        <authorList>
            <person name="Perez-Cataluna A."/>
            <person name="Figueras M.J."/>
        </authorList>
    </citation>
    <scope>NUCLEOTIDE SEQUENCE [LARGE SCALE GENOMIC DNA]</scope>
    <source>
        <strain evidence="2 3">CECT 8993</strain>
    </source>
</reference>
<organism evidence="2 3">
    <name type="scientific">Halarcobacter ebronensis</name>
    <dbReference type="NCBI Taxonomy" id="1462615"/>
    <lineage>
        <taxon>Bacteria</taxon>
        <taxon>Pseudomonadati</taxon>
        <taxon>Campylobacterota</taxon>
        <taxon>Epsilonproteobacteria</taxon>
        <taxon>Campylobacterales</taxon>
        <taxon>Arcobacteraceae</taxon>
        <taxon>Halarcobacter</taxon>
    </lineage>
</organism>
<dbReference type="AlphaFoldDB" id="A0A4Q0YGD9"/>
<evidence type="ECO:0000313" key="2">
    <source>
        <dbReference type="EMBL" id="RXJ69670.1"/>
    </source>
</evidence>